<evidence type="ECO:0000256" key="1">
    <source>
        <dbReference type="SAM" id="MobiDB-lite"/>
    </source>
</evidence>
<feature type="region of interest" description="Disordered" evidence="1">
    <location>
        <begin position="134"/>
        <end position="165"/>
    </location>
</feature>
<dbReference type="AlphaFoldDB" id="A0A8H7DEJ7"/>
<dbReference type="EMBL" id="JACAZI010000001">
    <property type="protein sequence ID" value="KAF7371485.1"/>
    <property type="molecule type" value="Genomic_DNA"/>
</dbReference>
<gene>
    <name evidence="3" type="ORF">MVEN_00003100</name>
</gene>
<dbReference type="Proteomes" id="UP000620124">
    <property type="component" value="Unassembled WGS sequence"/>
</dbReference>
<feature type="signal peptide" evidence="2">
    <location>
        <begin position="1"/>
        <end position="18"/>
    </location>
</feature>
<dbReference type="OrthoDB" id="3020627at2759"/>
<protein>
    <recommendedName>
        <fullName evidence="5">Secreted protein</fullName>
    </recommendedName>
</protein>
<keyword evidence="4" id="KW-1185">Reference proteome</keyword>
<evidence type="ECO:0000313" key="3">
    <source>
        <dbReference type="EMBL" id="KAF7371485.1"/>
    </source>
</evidence>
<organism evidence="3 4">
    <name type="scientific">Mycena venus</name>
    <dbReference type="NCBI Taxonomy" id="2733690"/>
    <lineage>
        <taxon>Eukaryota</taxon>
        <taxon>Fungi</taxon>
        <taxon>Dikarya</taxon>
        <taxon>Basidiomycota</taxon>
        <taxon>Agaricomycotina</taxon>
        <taxon>Agaricomycetes</taxon>
        <taxon>Agaricomycetidae</taxon>
        <taxon>Agaricales</taxon>
        <taxon>Marasmiineae</taxon>
        <taxon>Mycenaceae</taxon>
        <taxon>Mycena</taxon>
    </lineage>
</organism>
<name>A0A8H7DEJ7_9AGAR</name>
<sequence>MSLPLFVSVLAWSAAVNGQLFWNIISGDSLTAPQCSQVEIQFGGGVEPYSFYVYSYYADAYVYDIFTDSPGTMLWTLERVPETVLYLYVVDATGMSLLSHYFQIEPGNTNCLNEPPWQRAVQVPVSVIATPTPSAQLPTISNTPGDTPAPGTTTTGTTTQLGGQRGTTTPAPFGGGGGTALPALDDCVSAATCSFNPTSTGPTYPQQTQIGAAFDNCDSSIAVHNIFSGSITVTDNWSVDVGVSFGIPRLLGLDVHTTVEHGKEVTMSQTYDYYIPPQLRVQLWTNKVHKLTVAQSGIIQDSNLIFLDADLLKEFKKHTPKFFLREIAGGQIFGPDPNLRIVI</sequence>
<evidence type="ECO:0000256" key="2">
    <source>
        <dbReference type="SAM" id="SignalP"/>
    </source>
</evidence>
<comment type="caution">
    <text evidence="3">The sequence shown here is derived from an EMBL/GenBank/DDBJ whole genome shotgun (WGS) entry which is preliminary data.</text>
</comment>
<proteinExistence type="predicted"/>
<reference evidence="3" key="1">
    <citation type="submission" date="2020-05" db="EMBL/GenBank/DDBJ databases">
        <title>Mycena genomes resolve the evolution of fungal bioluminescence.</title>
        <authorList>
            <person name="Tsai I.J."/>
        </authorList>
    </citation>
    <scope>NUCLEOTIDE SEQUENCE</scope>
    <source>
        <strain evidence="3">CCC161011</strain>
    </source>
</reference>
<accession>A0A8H7DEJ7</accession>
<feature type="chain" id="PRO_5034626598" description="Secreted protein" evidence="2">
    <location>
        <begin position="19"/>
        <end position="343"/>
    </location>
</feature>
<evidence type="ECO:0000313" key="4">
    <source>
        <dbReference type="Proteomes" id="UP000620124"/>
    </source>
</evidence>
<keyword evidence="2" id="KW-0732">Signal</keyword>
<feature type="compositionally biased region" description="Low complexity" evidence="1">
    <location>
        <begin position="143"/>
        <end position="165"/>
    </location>
</feature>
<evidence type="ECO:0008006" key="5">
    <source>
        <dbReference type="Google" id="ProtNLM"/>
    </source>
</evidence>